<dbReference type="AlphaFoldDB" id="A0A4Y2CUF0"/>
<evidence type="ECO:0000313" key="1">
    <source>
        <dbReference type="EMBL" id="GBM07484.1"/>
    </source>
</evidence>
<dbReference type="EMBL" id="BGPR01000243">
    <property type="protein sequence ID" value="GBM07484.1"/>
    <property type="molecule type" value="Genomic_DNA"/>
</dbReference>
<keyword evidence="2" id="KW-1185">Reference proteome</keyword>
<protein>
    <submittedName>
        <fullName evidence="1">Uncharacterized protein</fullName>
    </submittedName>
</protein>
<name>A0A4Y2CUF0_ARAVE</name>
<organism evidence="1 2">
    <name type="scientific">Araneus ventricosus</name>
    <name type="common">Orbweaver spider</name>
    <name type="synonym">Epeira ventricosa</name>
    <dbReference type="NCBI Taxonomy" id="182803"/>
    <lineage>
        <taxon>Eukaryota</taxon>
        <taxon>Metazoa</taxon>
        <taxon>Ecdysozoa</taxon>
        <taxon>Arthropoda</taxon>
        <taxon>Chelicerata</taxon>
        <taxon>Arachnida</taxon>
        <taxon>Araneae</taxon>
        <taxon>Araneomorphae</taxon>
        <taxon>Entelegynae</taxon>
        <taxon>Araneoidea</taxon>
        <taxon>Araneidae</taxon>
        <taxon>Araneus</taxon>
    </lineage>
</organism>
<proteinExistence type="predicted"/>
<reference evidence="1 2" key="1">
    <citation type="journal article" date="2019" name="Sci. Rep.">
        <title>Orb-weaving spider Araneus ventricosus genome elucidates the spidroin gene catalogue.</title>
        <authorList>
            <person name="Kono N."/>
            <person name="Nakamura H."/>
            <person name="Ohtoshi R."/>
            <person name="Moran D.A.P."/>
            <person name="Shinohara A."/>
            <person name="Yoshida Y."/>
            <person name="Fujiwara M."/>
            <person name="Mori M."/>
            <person name="Tomita M."/>
            <person name="Arakawa K."/>
        </authorList>
    </citation>
    <scope>NUCLEOTIDE SEQUENCE [LARGE SCALE GENOMIC DNA]</scope>
</reference>
<accession>A0A4Y2CUF0</accession>
<comment type="caution">
    <text evidence="1">The sequence shown here is derived from an EMBL/GenBank/DDBJ whole genome shotgun (WGS) entry which is preliminary data.</text>
</comment>
<sequence>MVREPLAGIWFEEVEGLLIRPHPVSFPANTTGFAVLDGTFWSLLSVSHENSGGRGGLVVRSRLWGLRVPDSKLDSTKDPPCMGPVAR</sequence>
<gene>
    <name evidence="1" type="ORF">AVEN_100695_1</name>
</gene>
<evidence type="ECO:0000313" key="2">
    <source>
        <dbReference type="Proteomes" id="UP000499080"/>
    </source>
</evidence>
<dbReference type="Proteomes" id="UP000499080">
    <property type="component" value="Unassembled WGS sequence"/>
</dbReference>